<accession>A0AAD6Z4W5</accession>
<dbReference type="EMBL" id="JARIHO010000089">
    <property type="protein sequence ID" value="KAJ7307059.1"/>
    <property type="molecule type" value="Genomic_DNA"/>
</dbReference>
<dbReference type="AlphaFoldDB" id="A0AAD6Z4W5"/>
<name>A0AAD6Z4W5_9AGAR</name>
<feature type="compositionally biased region" description="Gly residues" evidence="1">
    <location>
        <begin position="57"/>
        <end position="76"/>
    </location>
</feature>
<protein>
    <submittedName>
        <fullName evidence="2">Uncharacterized protein</fullName>
    </submittedName>
</protein>
<reference evidence="2" key="1">
    <citation type="submission" date="2023-03" db="EMBL/GenBank/DDBJ databases">
        <title>Massive genome expansion in bonnet fungi (Mycena s.s.) driven by repeated elements and novel gene families across ecological guilds.</title>
        <authorList>
            <consortium name="Lawrence Berkeley National Laboratory"/>
            <person name="Harder C.B."/>
            <person name="Miyauchi S."/>
            <person name="Viragh M."/>
            <person name="Kuo A."/>
            <person name="Thoen E."/>
            <person name="Andreopoulos B."/>
            <person name="Lu D."/>
            <person name="Skrede I."/>
            <person name="Drula E."/>
            <person name="Henrissat B."/>
            <person name="Morin E."/>
            <person name="Kohler A."/>
            <person name="Barry K."/>
            <person name="LaButti K."/>
            <person name="Morin E."/>
            <person name="Salamov A."/>
            <person name="Lipzen A."/>
            <person name="Mereny Z."/>
            <person name="Hegedus B."/>
            <person name="Baldrian P."/>
            <person name="Stursova M."/>
            <person name="Weitz H."/>
            <person name="Taylor A."/>
            <person name="Grigoriev I.V."/>
            <person name="Nagy L.G."/>
            <person name="Martin F."/>
            <person name="Kauserud H."/>
        </authorList>
    </citation>
    <scope>NUCLEOTIDE SEQUENCE</scope>
    <source>
        <strain evidence="2">CBHHK002</strain>
    </source>
</reference>
<feature type="compositionally biased region" description="Gly residues" evidence="1">
    <location>
        <begin position="17"/>
        <end position="28"/>
    </location>
</feature>
<evidence type="ECO:0000256" key="1">
    <source>
        <dbReference type="SAM" id="MobiDB-lite"/>
    </source>
</evidence>
<evidence type="ECO:0000313" key="3">
    <source>
        <dbReference type="Proteomes" id="UP001218218"/>
    </source>
</evidence>
<organism evidence="2 3">
    <name type="scientific">Mycena albidolilacea</name>
    <dbReference type="NCBI Taxonomy" id="1033008"/>
    <lineage>
        <taxon>Eukaryota</taxon>
        <taxon>Fungi</taxon>
        <taxon>Dikarya</taxon>
        <taxon>Basidiomycota</taxon>
        <taxon>Agaricomycotina</taxon>
        <taxon>Agaricomycetes</taxon>
        <taxon>Agaricomycetidae</taxon>
        <taxon>Agaricales</taxon>
        <taxon>Marasmiineae</taxon>
        <taxon>Mycenaceae</taxon>
        <taxon>Mycena</taxon>
    </lineage>
</organism>
<feature type="region of interest" description="Disordered" evidence="1">
    <location>
        <begin position="1"/>
        <end position="28"/>
    </location>
</feature>
<gene>
    <name evidence="2" type="ORF">DFH08DRAFT_1088710</name>
</gene>
<feature type="region of interest" description="Disordered" evidence="1">
    <location>
        <begin position="55"/>
        <end position="76"/>
    </location>
</feature>
<keyword evidence="3" id="KW-1185">Reference proteome</keyword>
<evidence type="ECO:0000313" key="2">
    <source>
        <dbReference type="EMBL" id="KAJ7307059.1"/>
    </source>
</evidence>
<sequence>MLDLAPEAPRASLKYTGGSGGEGGEGMIGGNGGLGQGGYIPQEYRLERMLNDLDVKGGTGGKGGKGQAQGGDGGEGQSPILDVLLVPLEYGELKDPGLSLDKTLITINHDLRNILIAAGYDTVGALREATVFGLRSVNGVMDGHIATIKNVVKEELRRRGQRSYSWRRFWK</sequence>
<comment type="caution">
    <text evidence="2">The sequence shown here is derived from an EMBL/GenBank/DDBJ whole genome shotgun (WGS) entry which is preliminary data.</text>
</comment>
<dbReference type="Proteomes" id="UP001218218">
    <property type="component" value="Unassembled WGS sequence"/>
</dbReference>
<proteinExistence type="predicted"/>